<reference evidence="1 2" key="1">
    <citation type="submission" date="2014-07" db="EMBL/GenBank/DDBJ databases">
        <title>Draft Genome Sequence of Gephyronic Acid Producer, Cystobacter violaceus Strain Cb vi76.</title>
        <authorList>
            <person name="Stevens D.C."/>
            <person name="Young J."/>
            <person name="Carmichael R."/>
            <person name="Tan J."/>
            <person name="Taylor R.E."/>
        </authorList>
    </citation>
    <scope>NUCLEOTIDE SEQUENCE [LARGE SCALE GENOMIC DNA]</scope>
    <source>
        <strain evidence="1 2">Cb vi76</strain>
    </source>
</reference>
<dbReference type="EMBL" id="JPMI01000090">
    <property type="protein sequence ID" value="KFA92531.1"/>
    <property type="molecule type" value="Genomic_DNA"/>
</dbReference>
<comment type="caution">
    <text evidence="1">The sequence shown here is derived from an EMBL/GenBank/DDBJ whole genome shotgun (WGS) entry which is preliminary data.</text>
</comment>
<accession>A0A084SVP6</accession>
<evidence type="ECO:0000313" key="2">
    <source>
        <dbReference type="Proteomes" id="UP000028547"/>
    </source>
</evidence>
<protein>
    <submittedName>
        <fullName evidence="1">Uncharacterized protein</fullName>
    </submittedName>
</protein>
<gene>
    <name evidence="1" type="ORF">Q664_14630</name>
</gene>
<dbReference type="Proteomes" id="UP000028547">
    <property type="component" value="Unassembled WGS sequence"/>
</dbReference>
<name>A0A084SVP6_9BACT</name>
<evidence type="ECO:0000313" key="1">
    <source>
        <dbReference type="EMBL" id="KFA92531.1"/>
    </source>
</evidence>
<sequence length="98" mass="11008">MTEQTDVNDLTYALWRKRHPELMFPALPLESRSALRDVARRLAVAPAALRSIGAAVTLQYVGQREDAELLEAHRPQDDVLGKVFDDTVLALRNRPTQA</sequence>
<organism evidence="1 2">
    <name type="scientific">Archangium violaceum Cb vi76</name>
    <dbReference type="NCBI Taxonomy" id="1406225"/>
    <lineage>
        <taxon>Bacteria</taxon>
        <taxon>Pseudomonadati</taxon>
        <taxon>Myxococcota</taxon>
        <taxon>Myxococcia</taxon>
        <taxon>Myxococcales</taxon>
        <taxon>Cystobacterineae</taxon>
        <taxon>Archangiaceae</taxon>
        <taxon>Archangium</taxon>
    </lineage>
</organism>
<dbReference type="RefSeq" id="WP_043394737.1">
    <property type="nucleotide sequence ID" value="NZ_JPMI01000090.1"/>
</dbReference>
<proteinExistence type="predicted"/>
<dbReference type="AlphaFoldDB" id="A0A084SVP6"/>